<gene>
    <name evidence="10" type="ORF">HY3_16130</name>
</gene>
<dbReference type="PRINTS" id="PR00992">
    <property type="entry name" value="ALARACEMASE"/>
</dbReference>
<dbReference type="GO" id="GO:0005829">
    <property type="term" value="C:cytosol"/>
    <property type="evidence" value="ECO:0007669"/>
    <property type="project" value="TreeGrafter"/>
</dbReference>
<dbReference type="PANTHER" id="PTHR30511">
    <property type="entry name" value="ALANINE RACEMASE"/>
    <property type="match status" value="1"/>
</dbReference>
<comment type="similarity">
    <text evidence="6">Belongs to the alanine racemase family.</text>
</comment>
<dbReference type="InterPro" id="IPR011079">
    <property type="entry name" value="Ala_racemase_C"/>
</dbReference>
<evidence type="ECO:0000256" key="8">
    <source>
        <dbReference type="PIRSR" id="PIRSR600821-52"/>
    </source>
</evidence>
<comment type="catalytic activity">
    <reaction evidence="1 6">
        <text>L-alanine = D-alanine</text>
        <dbReference type="Rhea" id="RHEA:20249"/>
        <dbReference type="ChEBI" id="CHEBI:57416"/>
        <dbReference type="ChEBI" id="CHEBI:57972"/>
        <dbReference type="EC" id="5.1.1.1"/>
    </reaction>
</comment>
<feature type="domain" description="Alanine racemase C-terminal" evidence="9">
    <location>
        <begin position="202"/>
        <end position="329"/>
    </location>
</feature>
<feature type="binding site" evidence="6 8">
    <location>
        <position position="101"/>
    </location>
    <ligand>
        <name>substrate</name>
    </ligand>
</feature>
<name>A0A062TQ52_9PROT</name>
<evidence type="ECO:0000256" key="6">
    <source>
        <dbReference type="HAMAP-Rule" id="MF_01201"/>
    </source>
</evidence>
<dbReference type="InterPro" id="IPR001608">
    <property type="entry name" value="Ala_racemase_N"/>
</dbReference>
<evidence type="ECO:0000256" key="5">
    <source>
        <dbReference type="ARBA" id="ARBA00023235"/>
    </source>
</evidence>
<dbReference type="Pfam" id="PF00842">
    <property type="entry name" value="Ala_racemase_C"/>
    <property type="match status" value="1"/>
</dbReference>
<feature type="active site" description="Proton acceptor; specific for D-alanine" evidence="6">
    <location>
        <position position="2"/>
    </location>
</feature>
<dbReference type="Gene3D" id="3.20.20.10">
    <property type="entry name" value="Alanine racemase"/>
    <property type="match status" value="1"/>
</dbReference>
<keyword evidence="11" id="KW-1185">Reference proteome</keyword>
<dbReference type="SUPFAM" id="SSF50621">
    <property type="entry name" value="Alanine racemase C-terminal domain-like"/>
    <property type="match status" value="1"/>
</dbReference>
<feature type="binding site" evidence="6 8">
    <location>
        <position position="272"/>
    </location>
    <ligand>
        <name>substrate</name>
    </ligand>
</feature>
<dbReference type="Gene3D" id="2.40.37.10">
    <property type="entry name" value="Lyase, Ornithine Decarboxylase, Chain A, domain 1"/>
    <property type="match status" value="1"/>
</dbReference>
<dbReference type="NCBIfam" id="TIGR00492">
    <property type="entry name" value="alr"/>
    <property type="match status" value="1"/>
</dbReference>
<proteinExistence type="inferred from homology"/>
<dbReference type="Pfam" id="PF01168">
    <property type="entry name" value="Ala_racemase_N"/>
    <property type="match status" value="1"/>
</dbReference>
<comment type="caution">
    <text evidence="10">The sequence shown here is derived from an EMBL/GenBank/DDBJ whole genome shotgun (WGS) entry which is preliminary data.</text>
</comment>
<reference evidence="10 11" key="1">
    <citation type="submission" date="2013-04" db="EMBL/GenBank/DDBJ databases">
        <title>Hyphomonas sp. T24B3 Genome Sequencing.</title>
        <authorList>
            <person name="Lai Q."/>
            <person name="Shao Z."/>
        </authorList>
    </citation>
    <scope>NUCLEOTIDE SEQUENCE [LARGE SCALE GENOMIC DNA]</scope>
    <source>
        <strain evidence="10 11">T24B3</strain>
    </source>
</reference>
<evidence type="ECO:0000256" key="2">
    <source>
        <dbReference type="ARBA" id="ARBA00001933"/>
    </source>
</evidence>
<evidence type="ECO:0000256" key="4">
    <source>
        <dbReference type="ARBA" id="ARBA00022898"/>
    </source>
</evidence>
<dbReference type="InterPro" id="IPR000821">
    <property type="entry name" value="Ala_racemase"/>
</dbReference>
<evidence type="ECO:0000313" key="11">
    <source>
        <dbReference type="Proteomes" id="UP000249123"/>
    </source>
</evidence>
<dbReference type="UniPathway" id="UPA00042">
    <property type="reaction ID" value="UER00497"/>
</dbReference>
<comment type="pathway">
    <text evidence="6">Amino-acid biosynthesis; D-alanine biosynthesis; D-alanine from L-alanine: step 1/1.</text>
</comment>
<keyword evidence="5 6" id="KW-0413">Isomerase</keyword>
<evidence type="ECO:0000259" key="9">
    <source>
        <dbReference type="SMART" id="SM01005"/>
    </source>
</evidence>
<comment type="function">
    <text evidence="6">Catalyzes the interconversion of L-alanine and D-alanine. May also act on other amino acids.</text>
</comment>
<dbReference type="AlphaFoldDB" id="A0A062TQ52"/>
<dbReference type="HAMAP" id="MF_01201">
    <property type="entry name" value="Ala_racemase"/>
    <property type="match status" value="1"/>
</dbReference>
<sequence length="341" mass="36117">MKADAYGLGAARIGPVLAGLGCRDFFFAHLAEALALKQLLPLDCRLFVLNGLAPGYEAVCANEGIFPVLSTPEQALAWAALARQMGRILPAALQVDTGMSRLGLSEAELDDILTSPDYSGSVAHQLLMTHMACADDPQAPANASQIECFHRFASRLPEVPSSLANSAAVLSLPKAAGHVLRPGLALYGIAPGGYMGADLEPAISLEARVIQIRQIEAGTGVGYGLDYIAPGPRRIATISAGYADGWPRALSGRGAAVWFRDHRLPLVGRVSMDSCTVDITDIAESQIRPGDTVELIGQHQTVTSLAQILATTPHEVLTMLGNRFARTYIDQPPMGAKETPK</sequence>
<dbReference type="SUPFAM" id="SSF51419">
    <property type="entry name" value="PLP-binding barrel"/>
    <property type="match status" value="1"/>
</dbReference>
<dbReference type="EC" id="5.1.1.1" evidence="3 6"/>
<evidence type="ECO:0000313" key="10">
    <source>
        <dbReference type="EMBL" id="RAN31906.1"/>
    </source>
</evidence>
<dbReference type="PANTHER" id="PTHR30511:SF0">
    <property type="entry name" value="ALANINE RACEMASE, CATABOLIC-RELATED"/>
    <property type="match status" value="1"/>
</dbReference>
<dbReference type="EMBL" id="AWFB01000042">
    <property type="protein sequence ID" value="RAN31906.1"/>
    <property type="molecule type" value="Genomic_DNA"/>
</dbReference>
<dbReference type="STRING" id="1280941.HY2_15345"/>
<dbReference type="CDD" id="cd00430">
    <property type="entry name" value="PLPDE_III_AR"/>
    <property type="match status" value="1"/>
</dbReference>
<feature type="active site" description="Proton acceptor; specific for L-alanine" evidence="6">
    <location>
        <position position="223"/>
    </location>
</feature>
<accession>A0A062TQ52</accession>
<protein>
    <recommendedName>
        <fullName evidence="3 6">Alanine racemase</fullName>
        <ecNumber evidence="3 6">5.1.1.1</ecNumber>
    </recommendedName>
</protein>
<evidence type="ECO:0000256" key="7">
    <source>
        <dbReference type="PIRSR" id="PIRSR600821-50"/>
    </source>
</evidence>
<dbReference type="InterPro" id="IPR009006">
    <property type="entry name" value="Ala_racemase/Decarboxylase_C"/>
</dbReference>
<organism evidence="10 11">
    <name type="scientific">Hyphomonas pacifica</name>
    <dbReference type="NCBI Taxonomy" id="1280941"/>
    <lineage>
        <taxon>Bacteria</taxon>
        <taxon>Pseudomonadati</taxon>
        <taxon>Pseudomonadota</taxon>
        <taxon>Alphaproteobacteria</taxon>
        <taxon>Hyphomonadales</taxon>
        <taxon>Hyphomonadaceae</taxon>
        <taxon>Hyphomonas</taxon>
    </lineage>
</organism>
<dbReference type="SMART" id="SM01005">
    <property type="entry name" value="Ala_racemase_C"/>
    <property type="match status" value="1"/>
</dbReference>
<comment type="cofactor">
    <cofactor evidence="2 6 7">
        <name>pyridoxal 5'-phosphate</name>
        <dbReference type="ChEBI" id="CHEBI:597326"/>
    </cofactor>
</comment>
<dbReference type="eggNOG" id="COG0787">
    <property type="taxonomic scope" value="Bacteria"/>
</dbReference>
<dbReference type="Proteomes" id="UP000249123">
    <property type="component" value="Unassembled WGS sequence"/>
</dbReference>
<dbReference type="GO" id="GO:0030632">
    <property type="term" value="P:D-alanine biosynthetic process"/>
    <property type="evidence" value="ECO:0007669"/>
    <property type="project" value="UniProtKB-UniRule"/>
</dbReference>
<evidence type="ECO:0000256" key="3">
    <source>
        <dbReference type="ARBA" id="ARBA00013089"/>
    </source>
</evidence>
<dbReference type="InterPro" id="IPR029066">
    <property type="entry name" value="PLP-binding_barrel"/>
</dbReference>
<feature type="modified residue" description="N6-(pyridoxal phosphate)lysine" evidence="6 7">
    <location>
        <position position="2"/>
    </location>
</feature>
<keyword evidence="4 6" id="KW-0663">Pyridoxal phosphate</keyword>
<evidence type="ECO:0000256" key="1">
    <source>
        <dbReference type="ARBA" id="ARBA00000316"/>
    </source>
</evidence>
<dbReference type="GO" id="GO:0030170">
    <property type="term" value="F:pyridoxal phosphate binding"/>
    <property type="evidence" value="ECO:0007669"/>
    <property type="project" value="UniProtKB-UniRule"/>
</dbReference>
<dbReference type="GO" id="GO:0008784">
    <property type="term" value="F:alanine racemase activity"/>
    <property type="evidence" value="ECO:0007669"/>
    <property type="project" value="UniProtKB-UniRule"/>
</dbReference>